<evidence type="ECO:0000313" key="25">
    <source>
        <dbReference type="EMBL" id="GGD88959.1"/>
    </source>
</evidence>
<evidence type="ECO:0000256" key="18">
    <source>
        <dbReference type="ARBA" id="ARBA00023228"/>
    </source>
</evidence>
<evidence type="ECO:0000256" key="10">
    <source>
        <dbReference type="ARBA" id="ARBA00022729"/>
    </source>
</evidence>
<keyword evidence="26" id="KW-1185">Reference proteome</keyword>
<sequence length="442" mass="45766">MRSLPFALAALPLVLSAPVQATPQEGSGVAWEITEGLTTEVGPRMAGTDREAAARDWAKERLTRLGFTNVKVEPFPIRGFVRGDDHARLTAPVPQPLAITALGYSAATPAKGIEAELVYFPTLDALKAAPQGSLKGKIAFVDHAMRANQDGSGYGPYGNVRRQAPAIASAKGAAGVVIRSIGTDSHRNPHTGGTNFGKASPIPAGAVSNPDADLIARLAGRGQPLRIAMTLTSHPQDNMPSGNVIADLPGSDPSLPMILLACHLDSWDLGTGAIDDASGCGIITEAALAAHKAGNLRTIRVLWAGSEELGGYGGGAYAKAHADEAHAVAMESDFGADRVWAVRTNFAGTPLAARINAALNPLGIVPQEGETEGGTDVGAIIAAQKLAVVDLAQDGTRYFDLHHTPDDTLDKVDPAQLAQNVAAWTAVLGILANEAGPITRAQ</sequence>
<keyword evidence="18" id="KW-0458">Lysosome</keyword>
<evidence type="ECO:0000256" key="11">
    <source>
        <dbReference type="ARBA" id="ARBA00022801"/>
    </source>
</evidence>
<proteinExistence type="predicted"/>
<comment type="subunit">
    <text evidence="19">Homodimer. The monomeric form is inactive while the homodimer is active.</text>
</comment>
<dbReference type="InterPro" id="IPR007484">
    <property type="entry name" value="Peptidase_M28"/>
</dbReference>
<keyword evidence="25" id="KW-0031">Aminopeptidase</keyword>
<dbReference type="PANTHER" id="PTHR12053:SF3">
    <property type="entry name" value="CARBOXYPEPTIDASE Q"/>
    <property type="match status" value="1"/>
</dbReference>
<evidence type="ECO:0000259" key="24">
    <source>
        <dbReference type="Pfam" id="PF04389"/>
    </source>
</evidence>
<evidence type="ECO:0000256" key="21">
    <source>
        <dbReference type="SAM" id="MobiDB-lite"/>
    </source>
</evidence>
<keyword evidence="15" id="KW-0482">Metalloprotease</keyword>
<dbReference type="SUPFAM" id="SSF53187">
    <property type="entry name" value="Zn-dependent exopeptidases"/>
    <property type="match status" value="1"/>
</dbReference>
<accession>A0ABQ1S0Q2</accession>
<keyword evidence="17" id="KW-0325">Glycoprotein</keyword>
<evidence type="ECO:0000256" key="6">
    <source>
        <dbReference type="ARBA" id="ARBA00022525"/>
    </source>
</evidence>
<dbReference type="Pfam" id="PF02225">
    <property type="entry name" value="PA"/>
    <property type="match status" value="1"/>
</dbReference>
<keyword evidence="9" id="KW-0479">Metal-binding</keyword>
<dbReference type="GO" id="GO:0004177">
    <property type="term" value="F:aminopeptidase activity"/>
    <property type="evidence" value="ECO:0007669"/>
    <property type="project" value="UniProtKB-KW"/>
</dbReference>
<evidence type="ECO:0000256" key="14">
    <source>
        <dbReference type="ARBA" id="ARBA00023034"/>
    </source>
</evidence>
<evidence type="ECO:0000256" key="19">
    <source>
        <dbReference type="ARBA" id="ARBA00025833"/>
    </source>
</evidence>
<feature type="chain" id="PRO_5046068539" description="Carboxypeptidase Q" evidence="22">
    <location>
        <begin position="22"/>
        <end position="442"/>
    </location>
</feature>
<evidence type="ECO:0000256" key="17">
    <source>
        <dbReference type="ARBA" id="ARBA00023180"/>
    </source>
</evidence>
<evidence type="ECO:0000256" key="5">
    <source>
        <dbReference type="ARBA" id="ARBA00014116"/>
    </source>
</evidence>
<evidence type="ECO:0000256" key="3">
    <source>
        <dbReference type="ARBA" id="ARBA00004555"/>
    </source>
</evidence>
<evidence type="ECO:0000256" key="20">
    <source>
        <dbReference type="ARBA" id="ARBA00033328"/>
    </source>
</evidence>
<dbReference type="InterPro" id="IPR003137">
    <property type="entry name" value="PA_domain"/>
</dbReference>
<keyword evidence="16" id="KW-0865">Zymogen</keyword>
<evidence type="ECO:0000256" key="12">
    <source>
        <dbReference type="ARBA" id="ARBA00022824"/>
    </source>
</evidence>
<dbReference type="Pfam" id="PF04389">
    <property type="entry name" value="Peptidase_M28"/>
    <property type="match status" value="1"/>
</dbReference>
<dbReference type="RefSeq" id="WP_188643755.1">
    <property type="nucleotide sequence ID" value="NZ_BMKL01000001.1"/>
</dbReference>
<evidence type="ECO:0000256" key="1">
    <source>
        <dbReference type="ARBA" id="ARBA00004240"/>
    </source>
</evidence>
<feature type="region of interest" description="Disordered" evidence="21">
    <location>
        <begin position="183"/>
        <end position="203"/>
    </location>
</feature>
<comment type="subcellular location">
    <subcellularLocation>
        <location evidence="1">Endoplasmic reticulum</location>
    </subcellularLocation>
    <subcellularLocation>
        <location evidence="3">Golgi apparatus</location>
    </subcellularLocation>
    <subcellularLocation>
        <location evidence="2">Lysosome</location>
    </subcellularLocation>
    <subcellularLocation>
        <location evidence="4">Secreted</location>
    </subcellularLocation>
</comment>
<evidence type="ECO:0000256" key="4">
    <source>
        <dbReference type="ARBA" id="ARBA00004613"/>
    </source>
</evidence>
<evidence type="ECO:0000256" key="9">
    <source>
        <dbReference type="ARBA" id="ARBA00022723"/>
    </source>
</evidence>
<keyword evidence="11" id="KW-0378">Hydrolase</keyword>
<keyword evidence="6" id="KW-0964">Secreted</keyword>
<reference evidence="26" key="1">
    <citation type="journal article" date="2019" name="Int. J. Syst. Evol. Microbiol.">
        <title>The Global Catalogue of Microorganisms (GCM) 10K type strain sequencing project: providing services to taxonomists for standard genome sequencing and annotation.</title>
        <authorList>
            <consortium name="The Broad Institute Genomics Platform"/>
            <consortium name="The Broad Institute Genome Sequencing Center for Infectious Disease"/>
            <person name="Wu L."/>
            <person name="Ma J."/>
        </authorList>
    </citation>
    <scope>NUCLEOTIDE SEQUENCE [LARGE SCALE GENOMIC DNA]</scope>
    <source>
        <strain evidence="26">CGMCC 1.15959</strain>
    </source>
</reference>
<evidence type="ECO:0000256" key="22">
    <source>
        <dbReference type="SAM" id="SignalP"/>
    </source>
</evidence>
<dbReference type="PANTHER" id="PTHR12053">
    <property type="entry name" value="PROTEASE FAMILY M28 PLASMA GLUTAMATE CARBOXYPEPTIDASE-RELATED"/>
    <property type="match status" value="1"/>
</dbReference>
<keyword evidence="14" id="KW-0333">Golgi apparatus</keyword>
<organism evidence="25 26">
    <name type="scientific">Tsuneonella deserti</name>
    <dbReference type="NCBI Taxonomy" id="2035528"/>
    <lineage>
        <taxon>Bacteria</taxon>
        <taxon>Pseudomonadati</taxon>
        <taxon>Pseudomonadota</taxon>
        <taxon>Alphaproteobacteria</taxon>
        <taxon>Sphingomonadales</taxon>
        <taxon>Erythrobacteraceae</taxon>
        <taxon>Tsuneonella</taxon>
    </lineage>
</organism>
<keyword evidence="12" id="KW-0256">Endoplasmic reticulum</keyword>
<gene>
    <name evidence="25" type="ORF">GCM10011515_05790</name>
</gene>
<evidence type="ECO:0000259" key="23">
    <source>
        <dbReference type="Pfam" id="PF02225"/>
    </source>
</evidence>
<dbReference type="InterPro" id="IPR039866">
    <property type="entry name" value="CPQ"/>
</dbReference>
<keyword evidence="13" id="KW-0862">Zinc</keyword>
<keyword evidence="8" id="KW-0645">Protease</keyword>
<dbReference type="EMBL" id="BMKL01000001">
    <property type="protein sequence ID" value="GGD88959.1"/>
    <property type="molecule type" value="Genomic_DNA"/>
</dbReference>
<keyword evidence="10 22" id="KW-0732">Signal</keyword>
<evidence type="ECO:0000256" key="8">
    <source>
        <dbReference type="ARBA" id="ARBA00022670"/>
    </source>
</evidence>
<dbReference type="Gene3D" id="3.40.630.10">
    <property type="entry name" value="Zn peptidases"/>
    <property type="match status" value="1"/>
</dbReference>
<feature type="domain" description="PA" evidence="23">
    <location>
        <begin position="114"/>
        <end position="214"/>
    </location>
</feature>
<feature type="domain" description="Peptidase M28" evidence="24">
    <location>
        <begin position="243"/>
        <end position="425"/>
    </location>
</feature>
<comment type="caution">
    <text evidence="25">The sequence shown here is derived from an EMBL/GenBank/DDBJ whole genome shotgun (WGS) entry which is preliminary data.</text>
</comment>
<feature type="signal peptide" evidence="22">
    <location>
        <begin position="1"/>
        <end position="21"/>
    </location>
</feature>
<name>A0ABQ1S0Q2_9SPHN</name>
<evidence type="ECO:0000313" key="26">
    <source>
        <dbReference type="Proteomes" id="UP000619041"/>
    </source>
</evidence>
<evidence type="ECO:0000256" key="15">
    <source>
        <dbReference type="ARBA" id="ARBA00023049"/>
    </source>
</evidence>
<keyword evidence="7" id="KW-0121">Carboxypeptidase</keyword>
<dbReference type="Gene3D" id="3.50.30.30">
    <property type="match status" value="1"/>
</dbReference>
<evidence type="ECO:0000256" key="7">
    <source>
        <dbReference type="ARBA" id="ARBA00022645"/>
    </source>
</evidence>
<evidence type="ECO:0000256" key="13">
    <source>
        <dbReference type="ARBA" id="ARBA00022833"/>
    </source>
</evidence>
<dbReference type="Proteomes" id="UP000619041">
    <property type="component" value="Unassembled WGS sequence"/>
</dbReference>
<evidence type="ECO:0000256" key="16">
    <source>
        <dbReference type="ARBA" id="ARBA00023145"/>
    </source>
</evidence>
<evidence type="ECO:0000256" key="2">
    <source>
        <dbReference type="ARBA" id="ARBA00004371"/>
    </source>
</evidence>
<protein>
    <recommendedName>
        <fullName evidence="5">Carboxypeptidase Q</fullName>
    </recommendedName>
    <alternativeName>
        <fullName evidence="20">Plasma glutamate carboxypeptidase</fullName>
    </alternativeName>
</protein>